<evidence type="ECO:0000313" key="10">
    <source>
        <dbReference type="EMBL" id="MBC2670588.1"/>
    </source>
</evidence>
<dbReference type="Pfam" id="PF00441">
    <property type="entry name" value="Acyl-CoA_dh_1"/>
    <property type="match status" value="1"/>
</dbReference>
<sequence length="396" mass="44227">MDFNYSPSENEFRMELRNWLAGALPQGWGETVFEPEDEHERAMFRLDWERKLYAGGWSGINWPKEYGGRGATLIERGIFAEEMARTQAPEGINIIGHNLAGTTILACGTEAQKKRFLPPIISSDEVWCQGFSEPNAGSDLASVRTRAELVGDKFIVNGQKIWTSYAQYAQWCFALVRTDPDVPKHKGLSFLLIDMSSPGITIRPLRQISGESEFNETFFDNVEVPAENIVGGINEGWKIAMTTLAYERGPEDALGRQVRFKQELDKLVTTLCQTMQGSRAAIDNPAIRQRLARAITEIEIVRLNALRSFSVYLDGGDRGADASMTKLYWSHVAQNMYELAMDALGPVAPLSGNDPSARAMGRFQLSWLQSKAFTIYSGSSEIQRNITGERVLGLPR</sequence>
<dbReference type="Pfam" id="PF02770">
    <property type="entry name" value="Acyl-CoA_dh_M"/>
    <property type="match status" value="1"/>
</dbReference>
<evidence type="ECO:0000256" key="1">
    <source>
        <dbReference type="ARBA" id="ARBA00001974"/>
    </source>
</evidence>
<dbReference type="InterPro" id="IPR052161">
    <property type="entry name" value="Mycobact_Acyl-CoA_DH"/>
</dbReference>
<comment type="caution">
    <text evidence="10">The sequence shown here is derived from an EMBL/GenBank/DDBJ whole genome shotgun (WGS) entry which is preliminary data.</text>
</comment>
<dbReference type="AlphaFoldDB" id="A0A7X1KRG7"/>
<dbReference type="EMBL" id="JACLAX010000022">
    <property type="protein sequence ID" value="MBC2670588.1"/>
    <property type="molecule type" value="Genomic_DNA"/>
</dbReference>
<name>A0A7X1KRG7_9SPHN</name>
<dbReference type="Gene3D" id="1.10.540.10">
    <property type="entry name" value="Acyl-CoA dehydrogenase/oxidase, N-terminal domain"/>
    <property type="match status" value="1"/>
</dbReference>
<evidence type="ECO:0000256" key="5">
    <source>
        <dbReference type="ARBA" id="ARBA00023002"/>
    </source>
</evidence>
<organism evidence="10 11">
    <name type="scientific">Novosphingobium piscinae</name>
    <dbReference type="NCBI Taxonomy" id="1507448"/>
    <lineage>
        <taxon>Bacteria</taxon>
        <taxon>Pseudomonadati</taxon>
        <taxon>Pseudomonadota</taxon>
        <taxon>Alphaproteobacteria</taxon>
        <taxon>Sphingomonadales</taxon>
        <taxon>Sphingomonadaceae</taxon>
        <taxon>Novosphingobium</taxon>
    </lineage>
</organism>
<dbReference type="InterPro" id="IPR006091">
    <property type="entry name" value="Acyl-CoA_Oxase/DH_mid-dom"/>
</dbReference>
<dbReference type="GO" id="GO:0016627">
    <property type="term" value="F:oxidoreductase activity, acting on the CH-CH group of donors"/>
    <property type="evidence" value="ECO:0007669"/>
    <property type="project" value="InterPro"/>
</dbReference>
<keyword evidence="4 6" id="KW-0274">FAD</keyword>
<evidence type="ECO:0000256" key="6">
    <source>
        <dbReference type="RuleBase" id="RU362125"/>
    </source>
</evidence>
<dbReference type="GO" id="GO:0050660">
    <property type="term" value="F:flavin adenine dinucleotide binding"/>
    <property type="evidence" value="ECO:0007669"/>
    <property type="project" value="InterPro"/>
</dbReference>
<keyword evidence="3 6" id="KW-0285">Flavoprotein</keyword>
<gene>
    <name evidence="10" type="ORF">H7F53_15660</name>
</gene>
<comment type="similarity">
    <text evidence="2 6">Belongs to the acyl-CoA dehydrogenase family.</text>
</comment>
<protein>
    <submittedName>
        <fullName evidence="10">Acyl-CoA dehydrogenase</fullName>
    </submittedName>
</protein>
<proteinExistence type="inferred from homology"/>
<reference evidence="10 11" key="1">
    <citation type="submission" date="2020-08" db="EMBL/GenBank/DDBJ databases">
        <title>The genome sequence of type strain Novosphingobium piscinae KCTC 42194.</title>
        <authorList>
            <person name="Liu Y."/>
        </authorList>
    </citation>
    <scope>NUCLEOTIDE SEQUENCE [LARGE SCALE GENOMIC DNA]</scope>
    <source>
        <strain evidence="10 11">KCTC 42194</strain>
    </source>
</reference>
<evidence type="ECO:0000313" key="11">
    <source>
        <dbReference type="Proteomes" id="UP000551327"/>
    </source>
</evidence>
<dbReference type="RefSeq" id="WP_185680450.1">
    <property type="nucleotide sequence ID" value="NZ_JACLAX010000022.1"/>
</dbReference>
<feature type="domain" description="Acyl-CoA dehydrogenase/oxidase N-terminal" evidence="9">
    <location>
        <begin position="36"/>
        <end position="123"/>
    </location>
</feature>
<dbReference type="Pfam" id="PF02771">
    <property type="entry name" value="Acyl-CoA_dh_N"/>
    <property type="match status" value="1"/>
</dbReference>
<evidence type="ECO:0000259" key="9">
    <source>
        <dbReference type="Pfam" id="PF02771"/>
    </source>
</evidence>
<feature type="domain" description="Acyl-CoA oxidase/dehydrogenase middle" evidence="8">
    <location>
        <begin position="128"/>
        <end position="222"/>
    </location>
</feature>
<dbReference type="PANTHER" id="PTHR43292">
    <property type="entry name" value="ACYL-COA DEHYDROGENASE"/>
    <property type="match status" value="1"/>
</dbReference>
<dbReference type="Proteomes" id="UP000551327">
    <property type="component" value="Unassembled WGS sequence"/>
</dbReference>
<dbReference type="InterPro" id="IPR046373">
    <property type="entry name" value="Acyl-CoA_Oxase/DH_mid-dom_sf"/>
</dbReference>
<dbReference type="InterPro" id="IPR037069">
    <property type="entry name" value="AcylCoA_DH/ox_N_sf"/>
</dbReference>
<keyword evidence="11" id="KW-1185">Reference proteome</keyword>
<dbReference type="InterPro" id="IPR009075">
    <property type="entry name" value="AcylCo_DH/oxidase_C"/>
</dbReference>
<dbReference type="SUPFAM" id="SSF47203">
    <property type="entry name" value="Acyl-CoA dehydrogenase C-terminal domain-like"/>
    <property type="match status" value="1"/>
</dbReference>
<dbReference type="Gene3D" id="1.20.140.10">
    <property type="entry name" value="Butyryl-CoA Dehydrogenase, subunit A, domain 3"/>
    <property type="match status" value="1"/>
</dbReference>
<keyword evidence="5 6" id="KW-0560">Oxidoreductase</keyword>
<dbReference type="InterPro" id="IPR013786">
    <property type="entry name" value="AcylCoA_DH/ox_N"/>
</dbReference>
<dbReference type="SUPFAM" id="SSF56645">
    <property type="entry name" value="Acyl-CoA dehydrogenase NM domain-like"/>
    <property type="match status" value="1"/>
</dbReference>
<comment type="cofactor">
    <cofactor evidence="1 6">
        <name>FAD</name>
        <dbReference type="ChEBI" id="CHEBI:57692"/>
    </cofactor>
</comment>
<dbReference type="FunFam" id="2.40.110.10:FF:000011">
    <property type="entry name" value="Acyl-CoA dehydrogenase FadE34"/>
    <property type="match status" value="1"/>
</dbReference>
<evidence type="ECO:0000256" key="3">
    <source>
        <dbReference type="ARBA" id="ARBA00022630"/>
    </source>
</evidence>
<evidence type="ECO:0000256" key="4">
    <source>
        <dbReference type="ARBA" id="ARBA00022827"/>
    </source>
</evidence>
<evidence type="ECO:0000259" key="8">
    <source>
        <dbReference type="Pfam" id="PF02770"/>
    </source>
</evidence>
<dbReference type="InterPro" id="IPR009100">
    <property type="entry name" value="AcylCoA_DH/oxidase_NM_dom_sf"/>
</dbReference>
<accession>A0A7X1KRG7</accession>
<dbReference type="Gene3D" id="2.40.110.10">
    <property type="entry name" value="Butyryl-CoA Dehydrogenase, subunit A, domain 2"/>
    <property type="match status" value="1"/>
</dbReference>
<dbReference type="InterPro" id="IPR036250">
    <property type="entry name" value="AcylCo_DH-like_C"/>
</dbReference>
<dbReference type="PANTHER" id="PTHR43292:SF3">
    <property type="entry name" value="ACYL-COA DEHYDROGENASE FADE29"/>
    <property type="match status" value="1"/>
</dbReference>
<evidence type="ECO:0000256" key="2">
    <source>
        <dbReference type="ARBA" id="ARBA00009347"/>
    </source>
</evidence>
<feature type="domain" description="Acyl-CoA dehydrogenase/oxidase C-terminal" evidence="7">
    <location>
        <begin position="234"/>
        <end position="392"/>
    </location>
</feature>
<dbReference type="CDD" id="cd01152">
    <property type="entry name" value="ACAD_fadE6_17_26"/>
    <property type="match status" value="1"/>
</dbReference>
<dbReference type="GO" id="GO:0005886">
    <property type="term" value="C:plasma membrane"/>
    <property type="evidence" value="ECO:0007669"/>
    <property type="project" value="TreeGrafter"/>
</dbReference>
<evidence type="ECO:0000259" key="7">
    <source>
        <dbReference type="Pfam" id="PF00441"/>
    </source>
</evidence>